<reference evidence="7 8" key="2">
    <citation type="submission" date="2015-05" db="EMBL/GenBank/DDBJ databases">
        <authorList>
            <person name="Morales-Cruz A."/>
            <person name="Amrine K.C."/>
            <person name="Cantu D."/>
        </authorList>
    </citation>
    <scope>NUCLEOTIDE SEQUENCE [LARGE SCALE GENOMIC DNA]</scope>
    <source>
        <strain evidence="7">UCRPC4</strain>
    </source>
</reference>
<dbReference type="InterPro" id="IPR004776">
    <property type="entry name" value="Mem_transp_PIN-like"/>
</dbReference>
<evidence type="ECO:0000256" key="2">
    <source>
        <dbReference type="ARBA" id="ARBA00022692"/>
    </source>
</evidence>
<dbReference type="GO" id="GO:0055085">
    <property type="term" value="P:transmembrane transport"/>
    <property type="evidence" value="ECO:0007669"/>
    <property type="project" value="InterPro"/>
</dbReference>
<sequence length="432" mass="46860">MVGDDSGSSLLESFLGALQASLAVLLTISYGVIAAQFKLLDHSAGKKISSICVRMFLPALLVTKVGSELHLETWARYVPILRWAATRYFKLPTWVTPAVCFNNTTSLPLLLIEALEATGILERLIPPGESMSDAIKRAESYFLVCAIVGNCLTFAIGPRLIDGEHGPDKKDDQKDQSYENGQNDGQQNGNAEQNGQDSNENQEDANEQTSLLPRPVISSEETVSNGFLTPLKTRFKQLSPRTQGILEFAGDFFNAPLFGAIVGAIIGLVPALHRAFFEDSQHGGVLNAWLTSSLNNIGNLFASLQIIVVGVNLSSSLRKMKRGEEGGSVPWLPLVFVIFIRFILWPILSIAIIYGLVSKTGILSDDPVLWFALMIMPTGPSAMKVLVMADVNGAEEEEMMSISKFLTISYAISPLICFTVVGSLTASEAAMK</sequence>
<dbReference type="EMBL" id="LCWF01000022">
    <property type="protein sequence ID" value="KKY27689.1"/>
    <property type="molecule type" value="Genomic_DNA"/>
</dbReference>
<feature type="transmembrane region" description="Helical" evidence="6">
    <location>
        <begin position="20"/>
        <end position="40"/>
    </location>
</feature>
<name>A0A0G2EZY4_PHACM</name>
<evidence type="ECO:0000256" key="1">
    <source>
        <dbReference type="ARBA" id="ARBA00004141"/>
    </source>
</evidence>
<evidence type="ECO:0000313" key="7">
    <source>
        <dbReference type="EMBL" id="KKY27689.1"/>
    </source>
</evidence>
<accession>A0A0G2EZY4</accession>
<feature type="transmembrane region" description="Helical" evidence="6">
    <location>
        <begin position="141"/>
        <end position="161"/>
    </location>
</feature>
<evidence type="ECO:0000313" key="8">
    <source>
        <dbReference type="Proteomes" id="UP000053317"/>
    </source>
</evidence>
<dbReference type="OrthoDB" id="191139at2759"/>
<evidence type="ECO:0000256" key="3">
    <source>
        <dbReference type="ARBA" id="ARBA00022989"/>
    </source>
</evidence>
<proteinExistence type="predicted"/>
<evidence type="ECO:0000256" key="5">
    <source>
        <dbReference type="SAM" id="MobiDB-lite"/>
    </source>
</evidence>
<reference evidence="7 8" key="1">
    <citation type="submission" date="2015-05" db="EMBL/GenBank/DDBJ databases">
        <title>Distinctive expansion of gene families associated with plant cell wall degradation and secondary metabolism in the genomes of grapevine trunk pathogens.</title>
        <authorList>
            <person name="Lawrence D.P."/>
            <person name="Travadon R."/>
            <person name="Rolshausen P.E."/>
            <person name="Baumgartner K."/>
        </authorList>
    </citation>
    <scope>NUCLEOTIDE SEQUENCE [LARGE SCALE GENOMIC DNA]</scope>
    <source>
        <strain evidence="7">UCRPC4</strain>
    </source>
</reference>
<dbReference type="PANTHER" id="PTHR31794:SF4">
    <property type="entry name" value="AUXIN EFFLUX TRANSPORTER FAMILY PROTEIN (EUROFUNG)"/>
    <property type="match status" value="1"/>
</dbReference>
<feature type="transmembrane region" description="Helical" evidence="6">
    <location>
        <begin position="331"/>
        <end position="356"/>
    </location>
</feature>
<dbReference type="Pfam" id="PF03547">
    <property type="entry name" value="Mem_trans"/>
    <property type="match status" value="1"/>
</dbReference>
<protein>
    <submittedName>
        <fullName evidence="7">Putative auxin efflux carrier superfamily</fullName>
    </submittedName>
</protein>
<feature type="transmembrane region" description="Helical" evidence="6">
    <location>
        <begin position="257"/>
        <end position="277"/>
    </location>
</feature>
<keyword evidence="2 6" id="KW-0812">Transmembrane</keyword>
<dbReference type="Proteomes" id="UP000053317">
    <property type="component" value="Unassembled WGS sequence"/>
</dbReference>
<feature type="region of interest" description="Disordered" evidence="5">
    <location>
        <begin position="163"/>
        <end position="215"/>
    </location>
</feature>
<comment type="caution">
    <text evidence="7">The sequence shown here is derived from an EMBL/GenBank/DDBJ whole genome shotgun (WGS) entry which is preliminary data.</text>
</comment>
<feature type="compositionally biased region" description="Low complexity" evidence="5">
    <location>
        <begin position="179"/>
        <end position="197"/>
    </location>
</feature>
<keyword evidence="8" id="KW-1185">Reference proteome</keyword>
<gene>
    <name evidence="7" type="ORF">UCRPC4_g00923</name>
</gene>
<dbReference type="AlphaFoldDB" id="A0A0G2EZY4"/>
<keyword evidence="4 6" id="KW-0472">Membrane</keyword>
<evidence type="ECO:0000256" key="6">
    <source>
        <dbReference type="SAM" id="Phobius"/>
    </source>
</evidence>
<dbReference type="PANTHER" id="PTHR31794">
    <property type="entry name" value="AUXIN EFFLUX TRANSPORTER FAMILY PROTEIN (EUROFUNG)"/>
    <property type="match status" value="1"/>
</dbReference>
<comment type="subcellular location">
    <subcellularLocation>
        <location evidence="1">Membrane</location>
        <topology evidence="1">Multi-pass membrane protein</topology>
    </subcellularLocation>
</comment>
<feature type="transmembrane region" description="Helical" evidence="6">
    <location>
        <begin position="407"/>
        <end position="426"/>
    </location>
</feature>
<dbReference type="GO" id="GO:0005783">
    <property type="term" value="C:endoplasmic reticulum"/>
    <property type="evidence" value="ECO:0007669"/>
    <property type="project" value="TreeGrafter"/>
</dbReference>
<feature type="transmembrane region" description="Helical" evidence="6">
    <location>
        <begin position="289"/>
        <end position="311"/>
    </location>
</feature>
<evidence type="ECO:0000256" key="4">
    <source>
        <dbReference type="ARBA" id="ARBA00023136"/>
    </source>
</evidence>
<keyword evidence="3 6" id="KW-1133">Transmembrane helix</keyword>
<feature type="compositionally biased region" description="Basic and acidic residues" evidence="5">
    <location>
        <begin position="163"/>
        <end position="177"/>
    </location>
</feature>
<feature type="transmembrane region" description="Helical" evidence="6">
    <location>
        <begin position="368"/>
        <end position="387"/>
    </location>
</feature>
<organism evidence="7 8">
    <name type="scientific">Phaeomoniella chlamydospora</name>
    <name type="common">Phaeoacremonium chlamydosporum</name>
    <dbReference type="NCBI Taxonomy" id="158046"/>
    <lineage>
        <taxon>Eukaryota</taxon>
        <taxon>Fungi</taxon>
        <taxon>Dikarya</taxon>
        <taxon>Ascomycota</taxon>
        <taxon>Pezizomycotina</taxon>
        <taxon>Eurotiomycetes</taxon>
        <taxon>Chaetothyriomycetidae</taxon>
        <taxon>Phaeomoniellales</taxon>
        <taxon>Phaeomoniellaceae</taxon>
        <taxon>Phaeomoniella</taxon>
    </lineage>
</organism>
<dbReference type="GO" id="GO:0016020">
    <property type="term" value="C:membrane"/>
    <property type="evidence" value="ECO:0007669"/>
    <property type="project" value="UniProtKB-SubCell"/>
</dbReference>